<comment type="caution">
    <text evidence="2">The sequence shown here is derived from an EMBL/GenBank/DDBJ whole genome shotgun (WGS) entry which is preliminary data.</text>
</comment>
<name>A0ABR1BK60_NECAM</name>
<protein>
    <recommendedName>
        <fullName evidence="4">OCEL domain-containing protein</fullName>
    </recommendedName>
</protein>
<evidence type="ECO:0000313" key="2">
    <source>
        <dbReference type="EMBL" id="KAK6725580.1"/>
    </source>
</evidence>
<keyword evidence="3" id="KW-1185">Reference proteome</keyword>
<dbReference type="EMBL" id="JAVFWL010000001">
    <property type="protein sequence ID" value="KAK6725580.1"/>
    <property type="molecule type" value="Genomic_DNA"/>
</dbReference>
<evidence type="ECO:0000313" key="3">
    <source>
        <dbReference type="Proteomes" id="UP001303046"/>
    </source>
</evidence>
<proteinExistence type="predicted"/>
<sequence>MGEDAQIDEADEGYGLSPILDGSERSEEPEGIICSIDGSYAPVKQTRRYALDELQPCFEETLDHQRTTRSAMSRESFMFQSGVVLDESRPIFANVSRRSQLVVRQNGSTIRLPQPLDTPPKQEKVQVNRSMNRTRPSSAKRREISPIRVVSHDGSETVATRNSQVYDPLRKISNETHELHDPEFSAELKNQERKLMDGLKAIMQFCEKQRRPVSKVSATGTMVTAFTRSGSVSSVSTGRDGLTKEIRNLQEAFAGIDFASRAAAGRDCDESIADSFALDDEIITIERPPTGSRGSSAVEEARLSSAHTLADNAIRDADICSRTLRSGVLNRIAVREKGTNTQGGEKVCIKHHIITHRVKTVPDHHKEHRRHSTSLASASHKPNFQPFKLDSRPVLLDVDSIPHLKWTDTRNSMFDGAEVRAAIHGDEHATHTHRRVGGGKRGRLVVIGRGLHGRGRTRFRPTTSHHVTPRIAEEMPIADKKTPVAERHDAATETEEHAVQTELDSATREFVTKDEVDDEDVVVDSTPEVEKKLCHKINRVPKKMPFVGSGQKGDSTFSIAGNQQQVMKIIGTRFQEWLPVVRSIIYDARCKDYAKALQRDLARQKRSHAEQLRILEMDLEDCRNDSERREIYADVIRLKQQWTSKHDRVLARLNEHISKGGVWSKVQQLRTIYAALLV</sequence>
<accession>A0ABR1BK60</accession>
<feature type="region of interest" description="Disordered" evidence="1">
    <location>
        <begin position="110"/>
        <end position="141"/>
    </location>
</feature>
<evidence type="ECO:0008006" key="4">
    <source>
        <dbReference type="Google" id="ProtNLM"/>
    </source>
</evidence>
<reference evidence="2 3" key="1">
    <citation type="submission" date="2023-08" db="EMBL/GenBank/DDBJ databases">
        <title>A Necator americanus chromosomal reference genome.</title>
        <authorList>
            <person name="Ilik V."/>
            <person name="Petrzelkova K.J."/>
            <person name="Pardy F."/>
            <person name="Fuh T."/>
            <person name="Niatou-Singa F.S."/>
            <person name="Gouil Q."/>
            <person name="Baker L."/>
            <person name="Ritchie M.E."/>
            <person name="Jex A.R."/>
            <person name="Gazzola D."/>
            <person name="Li H."/>
            <person name="Toshio Fujiwara R."/>
            <person name="Zhan B."/>
            <person name="Aroian R.V."/>
            <person name="Pafco B."/>
            <person name="Schwarz E.M."/>
        </authorList>
    </citation>
    <scope>NUCLEOTIDE SEQUENCE [LARGE SCALE GENOMIC DNA]</scope>
    <source>
        <strain evidence="2 3">Aroian</strain>
        <tissue evidence="2">Whole animal</tissue>
    </source>
</reference>
<feature type="compositionally biased region" description="Polar residues" evidence="1">
    <location>
        <begin position="127"/>
        <end position="137"/>
    </location>
</feature>
<feature type="compositionally biased region" description="Acidic residues" evidence="1">
    <location>
        <begin position="1"/>
        <end position="12"/>
    </location>
</feature>
<feature type="region of interest" description="Disordered" evidence="1">
    <location>
        <begin position="1"/>
        <end position="28"/>
    </location>
</feature>
<evidence type="ECO:0000256" key="1">
    <source>
        <dbReference type="SAM" id="MobiDB-lite"/>
    </source>
</evidence>
<dbReference type="Proteomes" id="UP001303046">
    <property type="component" value="Unassembled WGS sequence"/>
</dbReference>
<gene>
    <name evidence="2" type="primary">Necator_chrI.g223</name>
    <name evidence="2" type="ORF">RB195_004102</name>
</gene>
<organism evidence="2 3">
    <name type="scientific">Necator americanus</name>
    <name type="common">Human hookworm</name>
    <dbReference type="NCBI Taxonomy" id="51031"/>
    <lineage>
        <taxon>Eukaryota</taxon>
        <taxon>Metazoa</taxon>
        <taxon>Ecdysozoa</taxon>
        <taxon>Nematoda</taxon>
        <taxon>Chromadorea</taxon>
        <taxon>Rhabditida</taxon>
        <taxon>Rhabditina</taxon>
        <taxon>Rhabditomorpha</taxon>
        <taxon>Strongyloidea</taxon>
        <taxon>Ancylostomatidae</taxon>
        <taxon>Bunostominae</taxon>
        <taxon>Necator</taxon>
    </lineage>
</organism>